<dbReference type="GO" id="GO:0030335">
    <property type="term" value="P:positive regulation of cell migration"/>
    <property type="evidence" value="ECO:0000318"/>
    <property type="project" value="GO_Central"/>
</dbReference>
<protein>
    <recommendedName>
        <fullName evidence="2">Platelet-derived growth factor (PDGF) family profile domain-containing protein</fullName>
    </recommendedName>
</protein>
<dbReference type="PROSITE" id="PS50278">
    <property type="entry name" value="PDGF_2"/>
    <property type="match status" value="1"/>
</dbReference>
<dbReference type="GO" id="GO:0005615">
    <property type="term" value="C:extracellular space"/>
    <property type="evidence" value="ECO:0000318"/>
    <property type="project" value="GO_Central"/>
</dbReference>
<feature type="signal peptide" evidence="1">
    <location>
        <begin position="1"/>
        <end position="18"/>
    </location>
</feature>
<accession>D2A033</accession>
<evidence type="ECO:0000259" key="2">
    <source>
        <dbReference type="PROSITE" id="PS50278"/>
    </source>
</evidence>
<dbReference type="SUPFAM" id="SSF57501">
    <property type="entry name" value="Cystine-knot cytokines"/>
    <property type="match status" value="1"/>
</dbReference>
<dbReference type="GO" id="GO:0008284">
    <property type="term" value="P:positive regulation of cell population proliferation"/>
    <property type="evidence" value="ECO:0000318"/>
    <property type="project" value="GO_Central"/>
</dbReference>
<dbReference type="Gene3D" id="2.10.90.10">
    <property type="entry name" value="Cystine-knot cytokines"/>
    <property type="match status" value="1"/>
</dbReference>
<dbReference type="GO" id="GO:0016020">
    <property type="term" value="C:membrane"/>
    <property type="evidence" value="ECO:0007669"/>
    <property type="project" value="InterPro"/>
</dbReference>
<dbReference type="GO" id="GO:0008083">
    <property type="term" value="F:growth factor activity"/>
    <property type="evidence" value="ECO:0007669"/>
    <property type="project" value="InterPro"/>
</dbReference>
<dbReference type="InParanoid" id="D2A033"/>
<dbReference type="GO" id="GO:0070851">
    <property type="term" value="F:growth factor receptor binding"/>
    <property type="evidence" value="ECO:0000318"/>
    <property type="project" value="GO_Central"/>
</dbReference>
<keyword evidence="4" id="KW-1185">Reference proteome</keyword>
<dbReference type="OMA" id="SEDNCAC"/>
<dbReference type="OrthoDB" id="8878063at2759"/>
<evidence type="ECO:0000313" key="3">
    <source>
        <dbReference type="EMBL" id="EFA02460.2"/>
    </source>
</evidence>
<dbReference type="HOGENOM" id="CLU_1301141_0_0_1"/>
<feature type="domain" description="Platelet-derived growth factor (PDGF) family profile" evidence="2">
    <location>
        <begin position="72"/>
        <end position="160"/>
    </location>
</feature>
<dbReference type="InterPro" id="IPR029034">
    <property type="entry name" value="Cystine-knot_cytokine"/>
</dbReference>
<evidence type="ECO:0000256" key="1">
    <source>
        <dbReference type="SAM" id="SignalP"/>
    </source>
</evidence>
<reference evidence="3 4" key="1">
    <citation type="journal article" date="2008" name="Nature">
        <title>The genome of the model beetle and pest Tribolium castaneum.</title>
        <authorList>
            <consortium name="Tribolium Genome Sequencing Consortium"/>
            <person name="Richards S."/>
            <person name="Gibbs R.A."/>
            <person name="Weinstock G.M."/>
            <person name="Brown S.J."/>
            <person name="Denell R."/>
            <person name="Beeman R.W."/>
            <person name="Gibbs R."/>
            <person name="Beeman R.W."/>
            <person name="Brown S.J."/>
            <person name="Bucher G."/>
            <person name="Friedrich M."/>
            <person name="Grimmelikhuijzen C.J."/>
            <person name="Klingler M."/>
            <person name="Lorenzen M."/>
            <person name="Richards S."/>
            <person name="Roth S."/>
            <person name="Schroder R."/>
            <person name="Tautz D."/>
            <person name="Zdobnov E.M."/>
            <person name="Muzny D."/>
            <person name="Gibbs R.A."/>
            <person name="Weinstock G.M."/>
            <person name="Attaway T."/>
            <person name="Bell S."/>
            <person name="Buhay C.J."/>
            <person name="Chandrabose M.N."/>
            <person name="Chavez D."/>
            <person name="Clerk-Blankenburg K.P."/>
            <person name="Cree A."/>
            <person name="Dao M."/>
            <person name="Davis C."/>
            <person name="Chacko J."/>
            <person name="Dinh H."/>
            <person name="Dugan-Rocha S."/>
            <person name="Fowler G."/>
            <person name="Garner T.T."/>
            <person name="Garnes J."/>
            <person name="Gnirke A."/>
            <person name="Hawes A."/>
            <person name="Hernandez J."/>
            <person name="Hines S."/>
            <person name="Holder M."/>
            <person name="Hume J."/>
            <person name="Jhangiani S.N."/>
            <person name="Joshi V."/>
            <person name="Khan Z.M."/>
            <person name="Jackson L."/>
            <person name="Kovar C."/>
            <person name="Kowis A."/>
            <person name="Lee S."/>
            <person name="Lewis L.R."/>
            <person name="Margolis J."/>
            <person name="Morgan M."/>
            <person name="Nazareth L.V."/>
            <person name="Nguyen N."/>
            <person name="Okwuonu G."/>
            <person name="Parker D."/>
            <person name="Richards S."/>
            <person name="Ruiz S.J."/>
            <person name="Santibanez J."/>
            <person name="Savard J."/>
            <person name="Scherer S.E."/>
            <person name="Schneider B."/>
            <person name="Sodergren E."/>
            <person name="Tautz D."/>
            <person name="Vattahil S."/>
            <person name="Villasana D."/>
            <person name="White C.S."/>
            <person name="Wright R."/>
            <person name="Park Y."/>
            <person name="Beeman R.W."/>
            <person name="Lord J."/>
            <person name="Oppert B."/>
            <person name="Lorenzen M."/>
            <person name="Brown S."/>
            <person name="Wang L."/>
            <person name="Savard J."/>
            <person name="Tautz D."/>
            <person name="Richards S."/>
            <person name="Weinstock G."/>
            <person name="Gibbs R.A."/>
            <person name="Liu Y."/>
            <person name="Worley K."/>
            <person name="Weinstock G."/>
            <person name="Elsik C.G."/>
            <person name="Reese J.T."/>
            <person name="Elhaik E."/>
            <person name="Landan G."/>
            <person name="Graur D."/>
            <person name="Arensburger P."/>
            <person name="Atkinson P."/>
            <person name="Beeman R.W."/>
            <person name="Beidler J."/>
            <person name="Brown S.J."/>
            <person name="Demuth J.P."/>
            <person name="Drury D.W."/>
            <person name="Du Y.Z."/>
            <person name="Fujiwara H."/>
            <person name="Lorenzen M."/>
            <person name="Maselli V."/>
            <person name="Osanai M."/>
            <person name="Park Y."/>
            <person name="Robertson H.M."/>
            <person name="Tu Z."/>
            <person name="Wang J.J."/>
            <person name="Wang S."/>
            <person name="Richards S."/>
            <person name="Song H."/>
            <person name="Zhang L."/>
            <person name="Sodergren E."/>
            <person name="Werner D."/>
            <person name="Stanke M."/>
            <person name="Morgenstern B."/>
            <person name="Solovyev V."/>
            <person name="Kosarev P."/>
            <person name="Brown G."/>
            <person name="Chen H.C."/>
            <person name="Ermolaeva O."/>
            <person name="Hlavina W."/>
            <person name="Kapustin Y."/>
            <person name="Kiryutin B."/>
            <person name="Kitts P."/>
            <person name="Maglott D."/>
            <person name="Pruitt K."/>
            <person name="Sapojnikov V."/>
            <person name="Souvorov A."/>
            <person name="Mackey A.J."/>
            <person name="Waterhouse R.M."/>
            <person name="Wyder S."/>
            <person name="Zdobnov E.M."/>
            <person name="Zdobnov E.M."/>
            <person name="Wyder S."/>
            <person name="Kriventseva E.V."/>
            <person name="Kadowaki T."/>
            <person name="Bork P."/>
            <person name="Aranda M."/>
            <person name="Bao R."/>
            <person name="Beermann A."/>
            <person name="Berns N."/>
            <person name="Bolognesi R."/>
            <person name="Bonneton F."/>
            <person name="Bopp D."/>
            <person name="Brown S.J."/>
            <person name="Bucher G."/>
            <person name="Butts T."/>
            <person name="Chaumot A."/>
            <person name="Denell R.E."/>
            <person name="Ferrier D.E."/>
            <person name="Friedrich M."/>
            <person name="Gordon C.M."/>
            <person name="Jindra M."/>
            <person name="Klingler M."/>
            <person name="Lan Q."/>
            <person name="Lattorff H.M."/>
            <person name="Laudet V."/>
            <person name="von Levetsow C."/>
            <person name="Liu Z."/>
            <person name="Lutz R."/>
            <person name="Lynch J.A."/>
            <person name="da Fonseca R.N."/>
            <person name="Posnien N."/>
            <person name="Reuter R."/>
            <person name="Roth S."/>
            <person name="Savard J."/>
            <person name="Schinko J.B."/>
            <person name="Schmitt C."/>
            <person name="Schoppmeier M."/>
            <person name="Schroder R."/>
            <person name="Shippy T.D."/>
            <person name="Simonnet F."/>
            <person name="Marques-Souza H."/>
            <person name="Tautz D."/>
            <person name="Tomoyasu Y."/>
            <person name="Trauner J."/>
            <person name="Van der Zee M."/>
            <person name="Vervoort M."/>
            <person name="Wittkopp N."/>
            <person name="Wimmer E.A."/>
            <person name="Yang X."/>
            <person name="Jones A.K."/>
            <person name="Sattelle D.B."/>
            <person name="Ebert P.R."/>
            <person name="Nelson D."/>
            <person name="Scott J.G."/>
            <person name="Beeman R.W."/>
            <person name="Muthukrishnan S."/>
            <person name="Kramer K.J."/>
            <person name="Arakane Y."/>
            <person name="Beeman R.W."/>
            <person name="Zhu Q."/>
            <person name="Hogenkamp D."/>
            <person name="Dixit R."/>
            <person name="Oppert B."/>
            <person name="Jiang H."/>
            <person name="Zou Z."/>
            <person name="Marshall J."/>
            <person name="Elpidina E."/>
            <person name="Vinokurov K."/>
            <person name="Oppert C."/>
            <person name="Zou Z."/>
            <person name="Evans J."/>
            <person name="Lu Z."/>
            <person name="Zhao P."/>
            <person name="Sumathipala N."/>
            <person name="Altincicek B."/>
            <person name="Vilcinskas A."/>
            <person name="Williams M."/>
            <person name="Hultmark D."/>
            <person name="Hetru C."/>
            <person name="Jiang H."/>
            <person name="Grimmelikhuijzen C.J."/>
            <person name="Hauser F."/>
            <person name="Cazzamali G."/>
            <person name="Williamson M."/>
            <person name="Park Y."/>
            <person name="Li B."/>
            <person name="Tanaka Y."/>
            <person name="Predel R."/>
            <person name="Neupert S."/>
            <person name="Schachtner J."/>
            <person name="Verleyen P."/>
            <person name="Raible F."/>
            <person name="Bork P."/>
            <person name="Friedrich M."/>
            <person name="Walden K.K."/>
            <person name="Robertson H.M."/>
            <person name="Angeli S."/>
            <person name="Foret S."/>
            <person name="Bucher G."/>
            <person name="Schuetz S."/>
            <person name="Maleszka R."/>
            <person name="Wimmer E.A."/>
            <person name="Beeman R.W."/>
            <person name="Lorenzen M."/>
            <person name="Tomoyasu Y."/>
            <person name="Miller S.C."/>
            <person name="Grossmann D."/>
            <person name="Bucher G."/>
        </authorList>
    </citation>
    <scope>NUCLEOTIDE SEQUENCE [LARGE SCALE GENOMIC DNA]</scope>
    <source>
        <strain evidence="3 4">Georgia GA2</strain>
    </source>
</reference>
<organism evidence="3 4">
    <name type="scientific">Tribolium castaneum</name>
    <name type="common">Red flour beetle</name>
    <dbReference type="NCBI Taxonomy" id="7070"/>
    <lineage>
        <taxon>Eukaryota</taxon>
        <taxon>Metazoa</taxon>
        <taxon>Ecdysozoa</taxon>
        <taxon>Arthropoda</taxon>
        <taxon>Hexapoda</taxon>
        <taxon>Insecta</taxon>
        <taxon>Pterygota</taxon>
        <taxon>Neoptera</taxon>
        <taxon>Endopterygota</taxon>
        <taxon>Coleoptera</taxon>
        <taxon>Polyphaga</taxon>
        <taxon>Cucujiformia</taxon>
        <taxon>Tenebrionidae</taxon>
        <taxon>Tenebrionidae incertae sedis</taxon>
        <taxon>Tribolium</taxon>
    </lineage>
</organism>
<dbReference type="EMBL" id="KQ971338">
    <property type="protein sequence ID" value="EFA02460.2"/>
    <property type="molecule type" value="Genomic_DNA"/>
</dbReference>
<proteinExistence type="predicted"/>
<gene>
    <name evidence="3" type="primary">AUGUSTUS-3.0.2_08148</name>
    <name evidence="3" type="ORF">TcasGA2_TC008148</name>
</gene>
<evidence type="ECO:0000313" key="4">
    <source>
        <dbReference type="Proteomes" id="UP000007266"/>
    </source>
</evidence>
<dbReference type="KEGG" id="tca:100141670"/>
<sequence length="234" mass="26520">MECIQVIFLVLLLTVSISTKQRMKYSDHDILEKSEVTVKFPTYALKIPPFITARKRTSTNLSTTPVTCNSANVSQALKDLRKKIKCVPRETVVEVAAPDGFKVYPNTFVVNRCGGMCTGGKKCLPTRKTDAEFYVRSVKIKTGMNYCNRIKVPADTECTCGCPEKKKCLSDQKFDPILCKCVCTNKEEEEKCLEKLNMNFKWKSKDCTCGCKREKNCTTGTVWKREECRCVKEA</sequence>
<dbReference type="InterPro" id="IPR000072">
    <property type="entry name" value="PDGF/VEGF_dom"/>
</dbReference>
<dbReference type="AlphaFoldDB" id="D2A033"/>
<name>D2A033_TRICA</name>
<feature type="chain" id="PRO_5007309936" description="Platelet-derived growth factor (PDGF) family profile domain-containing protein" evidence="1">
    <location>
        <begin position="19"/>
        <end position="234"/>
    </location>
</feature>
<keyword evidence="1" id="KW-0732">Signal</keyword>
<reference evidence="3 4" key="2">
    <citation type="journal article" date="2010" name="Nucleic Acids Res.">
        <title>BeetleBase in 2010: revisions to provide comprehensive genomic information for Tribolium castaneum.</title>
        <authorList>
            <person name="Kim H.S."/>
            <person name="Murphy T."/>
            <person name="Xia J."/>
            <person name="Caragea D."/>
            <person name="Park Y."/>
            <person name="Beeman R.W."/>
            <person name="Lorenzen M.D."/>
            <person name="Butcher S."/>
            <person name="Manak J.R."/>
            <person name="Brown S.J."/>
        </authorList>
    </citation>
    <scope>GENOME REANNOTATION</scope>
    <source>
        <strain evidence="3 4">Georgia GA2</strain>
    </source>
</reference>
<dbReference type="Proteomes" id="UP000007266">
    <property type="component" value="Linkage group 4"/>
</dbReference>